<evidence type="ECO:0000313" key="5">
    <source>
        <dbReference type="EMBL" id="MEZ7198809.1"/>
    </source>
</evidence>
<dbReference type="SUPFAM" id="SSF47413">
    <property type="entry name" value="lambda repressor-like DNA-binding domains"/>
    <property type="match status" value="1"/>
</dbReference>
<dbReference type="InterPro" id="IPR010982">
    <property type="entry name" value="Lambda_DNA-bd_dom_sf"/>
</dbReference>
<name>A0ABV4K9V2_9BACT</name>
<evidence type="ECO:0000259" key="4">
    <source>
        <dbReference type="PROSITE" id="PS50943"/>
    </source>
</evidence>
<dbReference type="Proteomes" id="UP001568698">
    <property type="component" value="Unassembled WGS sequence"/>
</dbReference>
<dbReference type="PANTHER" id="PTHR46797">
    <property type="entry name" value="HTH-TYPE TRANSCRIPTIONAL REGULATOR"/>
    <property type="match status" value="1"/>
</dbReference>
<dbReference type="RefSeq" id="WP_371388295.1">
    <property type="nucleotide sequence ID" value="NZ_JBGLYH010000098.1"/>
</dbReference>
<dbReference type="EMBL" id="JBGLYH010000098">
    <property type="protein sequence ID" value="MEZ7198809.1"/>
    <property type="molecule type" value="Genomic_DNA"/>
</dbReference>
<evidence type="ECO:0000256" key="2">
    <source>
        <dbReference type="ARBA" id="ARBA00023125"/>
    </source>
</evidence>
<dbReference type="PANTHER" id="PTHR46797:SF23">
    <property type="entry name" value="HTH-TYPE TRANSCRIPTIONAL REGULATOR SUTR"/>
    <property type="match status" value="1"/>
</dbReference>
<evidence type="ECO:0000256" key="1">
    <source>
        <dbReference type="ARBA" id="ARBA00023015"/>
    </source>
</evidence>
<feature type="domain" description="HTH cro/C1-type" evidence="4">
    <location>
        <begin position="17"/>
        <end position="71"/>
    </location>
</feature>
<dbReference type="CDD" id="cd00093">
    <property type="entry name" value="HTH_XRE"/>
    <property type="match status" value="1"/>
</dbReference>
<dbReference type="Gene3D" id="1.10.260.40">
    <property type="entry name" value="lambda repressor-like DNA-binding domains"/>
    <property type="match status" value="1"/>
</dbReference>
<dbReference type="PROSITE" id="PS50943">
    <property type="entry name" value="HTH_CROC1"/>
    <property type="match status" value="1"/>
</dbReference>
<sequence length="75" mass="8673">MYSAEERKVIRELGIRVRQLRDEAGLSQERLAELAEMHRTYISSIERGQQNISLTILIRLATTLEVSLERLFTGI</sequence>
<keyword evidence="2" id="KW-0238">DNA-binding</keyword>
<dbReference type="InterPro" id="IPR001387">
    <property type="entry name" value="Cro/C1-type_HTH"/>
</dbReference>
<comment type="caution">
    <text evidence="5">The sequence shown here is derived from an EMBL/GenBank/DDBJ whole genome shotgun (WGS) entry which is preliminary data.</text>
</comment>
<keyword evidence="6" id="KW-1185">Reference proteome</keyword>
<proteinExistence type="predicted"/>
<keyword evidence="1" id="KW-0805">Transcription regulation</keyword>
<keyword evidence="3" id="KW-0804">Transcription</keyword>
<evidence type="ECO:0000256" key="3">
    <source>
        <dbReference type="ARBA" id="ARBA00023163"/>
    </source>
</evidence>
<dbReference type="InterPro" id="IPR050807">
    <property type="entry name" value="TransReg_Diox_bact_type"/>
</dbReference>
<protein>
    <submittedName>
        <fullName evidence="5">Helix-turn-helix domain-containing protein</fullName>
    </submittedName>
</protein>
<accession>A0ABV4K9V2</accession>
<reference evidence="5 6" key="1">
    <citation type="submission" date="2024-08" db="EMBL/GenBank/DDBJ databases">
        <title>Sulfate-reducing bacteria isolated from formation water of the oil field in Kazakhstan and description of Pseudodesulfovibrio sp.</title>
        <authorList>
            <person name="Bidzhieva S.K."/>
            <person name="Tourova T.P."/>
            <person name="Grouzdev D.S."/>
            <person name="Beletsky A.V."/>
            <person name="Sokolova D.S."/>
            <person name="Samigullina S.R."/>
            <person name="Poltaraus A.B."/>
            <person name="Avtukh A.N."/>
            <person name="Tereshina V.M."/>
            <person name="Zhaparov N.S."/>
            <person name="Mardanov A.V."/>
            <person name="Nazina T.N."/>
        </authorList>
    </citation>
    <scope>NUCLEOTIDE SEQUENCE [LARGE SCALE GENOMIC DNA]</scope>
    <source>
        <strain evidence="5 6">9FUS</strain>
    </source>
</reference>
<dbReference type="SMART" id="SM00530">
    <property type="entry name" value="HTH_XRE"/>
    <property type="match status" value="1"/>
</dbReference>
<evidence type="ECO:0000313" key="6">
    <source>
        <dbReference type="Proteomes" id="UP001568698"/>
    </source>
</evidence>
<gene>
    <name evidence="5" type="ORF">AB6M95_18835</name>
</gene>
<dbReference type="Pfam" id="PF01381">
    <property type="entry name" value="HTH_3"/>
    <property type="match status" value="1"/>
</dbReference>
<organism evidence="5 6">
    <name type="scientific">Pseudodesulfovibrio karagichevae</name>
    <dbReference type="NCBI Taxonomy" id="3239305"/>
    <lineage>
        <taxon>Bacteria</taxon>
        <taxon>Pseudomonadati</taxon>
        <taxon>Thermodesulfobacteriota</taxon>
        <taxon>Desulfovibrionia</taxon>
        <taxon>Desulfovibrionales</taxon>
        <taxon>Desulfovibrionaceae</taxon>
    </lineage>
</organism>